<dbReference type="InterPro" id="IPR007822">
    <property type="entry name" value="LANC-like"/>
</dbReference>
<dbReference type="GO" id="GO:0046872">
    <property type="term" value="F:metal ion binding"/>
    <property type="evidence" value="ECO:0007669"/>
    <property type="project" value="UniProtKB-KW"/>
</dbReference>
<dbReference type="PANTHER" id="PTHR12736">
    <property type="entry name" value="LANC-LIKE PROTEIN"/>
    <property type="match status" value="1"/>
</dbReference>
<dbReference type="Gene3D" id="1.50.10.10">
    <property type="match status" value="1"/>
</dbReference>
<dbReference type="Pfam" id="PF25816">
    <property type="entry name" value="RamC_N"/>
    <property type="match status" value="1"/>
</dbReference>
<keyword evidence="1" id="KW-0479">Metal-binding</keyword>
<feature type="binding site" evidence="1">
    <location>
        <position position="780"/>
    </location>
    <ligand>
        <name>Zn(2+)</name>
        <dbReference type="ChEBI" id="CHEBI:29105"/>
    </ligand>
</feature>
<name>A0A2S2C6B7_9NOCA</name>
<dbReference type="EMBL" id="CP021355">
    <property type="protein sequence ID" value="AWK76441.1"/>
    <property type="molecule type" value="Genomic_DNA"/>
</dbReference>
<dbReference type="SMART" id="SM00220">
    <property type="entry name" value="S_TKc"/>
    <property type="match status" value="1"/>
</dbReference>
<dbReference type="GO" id="GO:0005975">
    <property type="term" value="P:carbohydrate metabolic process"/>
    <property type="evidence" value="ECO:0007669"/>
    <property type="project" value="InterPro"/>
</dbReference>
<evidence type="ECO:0000313" key="4">
    <source>
        <dbReference type="Proteomes" id="UP000245711"/>
    </source>
</evidence>
<dbReference type="PANTHER" id="PTHR12736:SF7">
    <property type="entry name" value="LANC-LIKE PROTEIN 3"/>
    <property type="match status" value="1"/>
</dbReference>
<proteinExistence type="predicted"/>
<feature type="binding site" evidence="1">
    <location>
        <position position="779"/>
    </location>
    <ligand>
        <name>Zn(2+)</name>
        <dbReference type="ChEBI" id="CHEBI:29105"/>
    </ligand>
</feature>
<dbReference type="SMART" id="SM01260">
    <property type="entry name" value="LANC_like"/>
    <property type="match status" value="1"/>
</dbReference>
<dbReference type="InterPro" id="IPR057929">
    <property type="entry name" value="RamC_N"/>
</dbReference>
<dbReference type="PROSITE" id="PS50011">
    <property type="entry name" value="PROTEIN_KINASE_DOM"/>
    <property type="match status" value="1"/>
</dbReference>
<dbReference type="SUPFAM" id="SSF158745">
    <property type="entry name" value="LanC-like"/>
    <property type="match status" value="1"/>
</dbReference>
<dbReference type="GO" id="GO:0004672">
    <property type="term" value="F:protein kinase activity"/>
    <property type="evidence" value="ECO:0007669"/>
    <property type="project" value="InterPro"/>
</dbReference>
<accession>A0A2S2C6B7</accession>
<gene>
    <name evidence="3" type="ORF">CBI38_34115</name>
</gene>
<evidence type="ECO:0000256" key="1">
    <source>
        <dbReference type="PIRSR" id="PIRSR607822-1"/>
    </source>
</evidence>
<dbReference type="GO" id="GO:0031179">
    <property type="term" value="P:peptide modification"/>
    <property type="evidence" value="ECO:0007669"/>
    <property type="project" value="InterPro"/>
</dbReference>
<dbReference type="SUPFAM" id="SSF56112">
    <property type="entry name" value="Protein kinase-like (PK-like)"/>
    <property type="match status" value="1"/>
</dbReference>
<dbReference type="KEGG" id="roz:CBI38_34115"/>
<dbReference type="PRINTS" id="PR01955">
    <property type="entry name" value="LANCFRANKIA"/>
</dbReference>
<dbReference type="GO" id="GO:0005524">
    <property type="term" value="F:ATP binding"/>
    <property type="evidence" value="ECO:0007669"/>
    <property type="project" value="InterPro"/>
</dbReference>
<dbReference type="PRINTS" id="PR01950">
    <property type="entry name" value="LANCSUPER"/>
</dbReference>
<evidence type="ECO:0000259" key="2">
    <source>
        <dbReference type="PROSITE" id="PS50011"/>
    </source>
</evidence>
<geneLocation type="plasmid" evidence="4">
    <name>prb98</name>
</geneLocation>
<reference evidence="3 4" key="1">
    <citation type="submission" date="2017-05" db="EMBL/GenBank/DDBJ databases">
        <title>Isolation of Rhodococcus sp. S2-17 biodegrading of BP-3.</title>
        <authorList>
            <person name="Lee Y."/>
            <person name="Kim K.H."/>
            <person name="Chun B.H."/>
            <person name="Jung H.S."/>
            <person name="Jeon C.O."/>
        </authorList>
    </citation>
    <scope>NUCLEOTIDE SEQUENCE [LARGE SCALE GENOMIC DNA]</scope>
    <source>
        <strain evidence="3 4">S2-17</strain>
        <plasmid evidence="4">prb98</plasmid>
    </source>
</reference>
<feature type="binding site" evidence="1">
    <location>
        <position position="734"/>
    </location>
    <ligand>
        <name>Zn(2+)</name>
        <dbReference type="ChEBI" id="CHEBI:29105"/>
    </ligand>
</feature>
<feature type="domain" description="Protein kinase" evidence="2">
    <location>
        <begin position="210"/>
        <end position="463"/>
    </location>
</feature>
<dbReference type="Proteomes" id="UP000245711">
    <property type="component" value="Plasmid pRB98"/>
</dbReference>
<dbReference type="Gene3D" id="1.10.510.10">
    <property type="entry name" value="Transferase(Phosphotransferase) domain 1"/>
    <property type="match status" value="1"/>
</dbReference>
<dbReference type="InterPro" id="IPR000719">
    <property type="entry name" value="Prot_kinase_dom"/>
</dbReference>
<organism evidence="3 4">
    <name type="scientific">Rhodococcus oxybenzonivorans</name>
    <dbReference type="NCBI Taxonomy" id="1990687"/>
    <lineage>
        <taxon>Bacteria</taxon>
        <taxon>Bacillati</taxon>
        <taxon>Actinomycetota</taxon>
        <taxon>Actinomycetes</taxon>
        <taxon>Mycobacteriales</taxon>
        <taxon>Nocardiaceae</taxon>
        <taxon>Rhodococcus</taxon>
    </lineage>
</organism>
<keyword evidence="4" id="KW-1185">Reference proteome</keyword>
<evidence type="ECO:0000313" key="3">
    <source>
        <dbReference type="EMBL" id="AWK76441.1"/>
    </source>
</evidence>
<dbReference type="InterPro" id="IPR011009">
    <property type="entry name" value="Kinase-like_dom_sf"/>
</dbReference>
<keyword evidence="3" id="KW-0614">Plasmid</keyword>
<keyword evidence="1" id="KW-0862">Zinc</keyword>
<sequence>MTDHNTPPVERGDRLEAAAFTLRSELFSEAWGISTDDRQLWTEYSPPGRFEREAGTKLHVTSSVRCAAEVLSACAPILREHHVGFKHASNLRVLAHLSTGEGGRSQVGKFLTVYPRDETSAMIIAEELDNATMQYYGPRIPNEKLFRDGSLVSSRFGSFGSHWVQLPSGRIVPAIVTVDGVDIDDRSAENPPRQSTRSRIVGQKYVRLNTMFESPKGRTCLGAIDDASGGDFVVIKEAFGHTMEEVDGRNATTRLSNEAACLRALGPAGIAPQLIDYWDDPDTSFLIYQPIQGPTLGAIIGSLAAQGLRPPPHLLREWMTSLCQTVAALHRCGYVSCDIKPANIVMTKDGFKLIDLELAGPPTCEPTGSMGTPGYCSPEQADTRAGRSVLDDIYGIGATLLSAATSSDASNWVDAEAVAQLEYARAPDNPIMAAAARCLRQDRNARFQSVEGIVEAVEHQPPVPPTPPDGFSPLTLAIEIADRIVAEATPVDDRRLYWTSDHHTLNRQPSRDLYAGSSGIALLLCALARATGNDEYLATATRCGTWLWETEPIVPRREAMPGLYFGEAGPALLYLMLHCATKDALWLDRCNEMATLLDTNSVRSPDLMTGLAGVGLFHLMRWHIDHSDSTLDAADRCARALLERREPDRLIWRMPEDFDLLSRQEYLGFAHGSAGIGYFLAEHALASGHEASRAMSHLLADWIIELAHPALGDGSGLYWTATETSERSSGTNWCHGAPGMARFLMKAHATTKDTSHLESAMRAARMTAAGGSWIGTSQCHGLAGNIEVLIDAALQTNQPSFLEQARLLTENLVSYRMDGGWPSDERSKRCPDLMVGEAGVAAAFLRMAKPISGHIISCEAIGQASSHSR</sequence>
<dbReference type="Pfam" id="PF05147">
    <property type="entry name" value="LANC_like"/>
    <property type="match status" value="1"/>
</dbReference>
<protein>
    <recommendedName>
        <fullName evidence="2">Protein kinase domain-containing protein</fullName>
    </recommendedName>
</protein>
<dbReference type="AlphaFoldDB" id="A0A2S2C6B7"/>
<dbReference type="Pfam" id="PF00069">
    <property type="entry name" value="Pkinase"/>
    <property type="match status" value="1"/>
</dbReference>
<dbReference type="InterPro" id="IPR012341">
    <property type="entry name" value="6hp_glycosidase-like_sf"/>
</dbReference>
<dbReference type="OrthoDB" id="1492512at2"/>
<dbReference type="GO" id="GO:0005886">
    <property type="term" value="C:plasma membrane"/>
    <property type="evidence" value="ECO:0007669"/>
    <property type="project" value="TreeGrafter"/>
</dbReference>